<dbReference type="InterPro" id="IPR011474">
    <property type="entry name" value="DUF1580"/>
</dbReference>
<dbReference type="AlphaFoldDB" id="A0A5C6A7W7"/>
<dbReference type="OrthoDB" id="290434at2"/>
<dbReference type="RefSeq" id="WP_146446226.1">
    <property type="nucleotide sequence ID" value="NZ_SJPR01000005.1"/>
</dbReference>
<dbReference type="EMBL" id="SJPR01000005">
    <property type="protein sequence ID" value="TWT95388.1"/>
    <property type="molecule type" value="Genomic_DNA"/>
</dbReference>
<evidence type="ECO:0000313" key="2">
    <source>
        <dbReference type="Proteomes" id="UP000317421"/>
    </source>
</evidence>
<keyword evidence="2" id="KW-1185">Reference proteome</keyword>
<sequence>MINLQTEKLVPLGDVPRYLDARGGKRVHLSTIYRWATKGSRGRVLETQLLGGARYTSVAALERFFQGAGSPSGDNGADALRRALYGETA</sequence>
<gene>
    <name evidence="1" type="ORF">Pla108_35360</name>
</gene>
<proteinExistence type="predicted"/>
<dbReference type="Pfam" id="PF07618">
    <property type="entry name" value="DUF1580"/>
    <property type="match status" value="1"/>
</dbReference>
<comment type="caution">
    <text evidence="1">The sequence shown here is derived from an EMBL/GenBank/DDBJ whole genome shotgun (WGS) entry which is preliminary data.</text>
</comment>
<reference evidence="1 2" key="1">
    <citation type="submission" date="2019-02" db="EMBL/GenBank/DDBJ databases">
        <title>Deep-cultivation of Planctomycetes and their phenomic and genomic characterization uncovers novel biology.</title>
        <authorList>
            <person name="Wiegand S."/>
            <person name="Jogler M."/>
            <person name="Boedeker C."/>
            <person name="Pinto D."/>
            <person name="Vollmers J."/>
            <person name="Rivas-Marin E."/>
            <person name="Kohn T."/>
            <person name="Peeters S.H."/>
            <person name="Heuer A."/>
            <person name="Rast P."/>
            <person name="Oberbeckmann S."/>
            <person name="Bunk B."/>
            <person name="Jeske O."/>
            <person name="Meyerdierks A."/>
            <person name="Storesund J.E."/>
            <person name="Kallscheuer N."/>
            <person name="Luecker S."/>
            <person name="Lage O.M."/>
            <person name="Pohl T."/>
            <person name="Merkel B.J."/>
            <person name="Hornburger P."/>
            <person name="Mueller R.-W."/>
            <person name="Bruemmer F."/>
            <person name="Labrenz M."/>
            <person name="Spormann A.M."/>
            <person name="Op Den Camp H."/>
            <person name="Overmann J."/>
            <person name="Amann R."/>
            <person name="Jetten M.S.M."/>
            <person name="Mascher T."/>
            <person name="Medema M.H."/>
            <person name="Devos D.P."/>
            <person name="Kaster A.-K."/>
            <person name="Ovreas L."/>
            <person name="Rohde M."/>
            <person name="Galperin M.Y."/>
            <person name="Jogler C."/>
        </authorList>
    </citation>
    <scope>NUCLEOTIDE SEQUENCE [LARGE SCALE GENOMIC DNA]</scope>
    <source>
        <strain evidence="1 2">Pla108</strain>
    </source>
</reference>
<accession>A0A5C6A7W7</accession>
<evidence type="ECO:0008006" key="3">
    <source>
        <dbReference type="Google" id="ProtNLM"/>
    </source>
</evidence>
<organism evidence="1 2">
    <name type="scientific">Botrimarina colliarenosi</name>
    <dbReference type="NCBI Taxonomy" id="2528001"/>
    <lineage>
        <taxon>Bacteria</taxon>
        <taxon>Pseudomonadati</taxon>
        <taxon>Planctomycetota</taxon>
        <taxon>Planctomycetia</taxon>
        <taxon>Pirellulales</taxon>
        <taxon>Lacipirellulaceae</taxon>
        <taxon>Botrimarina</taxon>
    </lineage>
</organism>
<evidence type="ECO:0000313" key="1">
    <source>
        <dbReference type="EMBL" id="TWT95388.1"/>
    </source>
</evidence>
<name>A0A5C6A7W7_9BACT</name>
<protein>
    <recommendedName>
        <fullName evidence="3">DUF1580 domain-containing protein</fullName>
    </recommendedName>
</protein>
<dbReference type="Proteomes" id="UP000317421">
    <property type="component" value="Unassembled WGS sequence"/>
</dbReference>